<accession>A0A5M3VZ01</accession>
<evidence type="ECO:0000256" key="2">
    <source>
        <dbReference type="SAM" id="Phobius"/>
    </source>
</evidence>
<feature type="compositionally biased region" description="Low complexity" evidence="1">
    <location>
        <begin position="459"/>
        <end position="470"/>
    </location>
</feature>
<keyword evidence="2" id="KW-0812">Transmembrane</keyword>
<feature type="region of interest" description="Disordered" evidence="1">
    <location>
        <begin position="455"/>
        <end position="475"/>
    </location>
</feature>
<dbReference type="InterPro" id="IPR045782">
    <property type="entry name" value="TrbL_3"/>
</dbReference>
<comment type="caution">
    <text evidence="3">The sequence shown here is derived from an EMBL/GenBank/DDBJ whole genome shotgun (WGS) entry which is preliminary data.</text>
</comment>
<feature type="transmembrane region" description="Helical" evidence="2">
    <location>
        <begin position="254"/>
        <end position="274"/>
    </location>
</feature>
<dbReference type="Pfam" id="PF19590">
    <property type="entry name" value="TrbL_3"/>
    <property type="match status" value="1"/>
</dbReference>
<organism evidence="3 4">
    <name type="scientific">Acrocarpospora corrugata</name>
    <dbReference type="NCBI Taxonomy" id="35763"/>
    <lineage>
        <taxon>Bacteria</taxon>
        <taxon>Bacillati</taxon>
        <taxon>Actinomycetota</taxon>
        <taxon>Actinomycetes</taxon>
        <taxon>Streptosporangiales</taxon>
        <taxon>Streptosporangiaceae</taxon>
        <taxon>Acrocarpospora</taxon>
    </lineage>
</organism>
<sequence length="551" mass="57683">MPDMAPARRRSPPHRLIAAGVAATLTTAMLTTGIVVLGAANSPAVASPGPSPTPSLSSPAPSPQVSSIAPPPAPDGCGWMDVGCTINRAVNGWFTSLVTDAINPAFVMVGQTLLSTPPPSMLARIQELSGHVQTLANTLLVLFVLAGGVIIMAHGTLQTSTTIKEVLPRLGVAAVLINSSFALCEYAIQLANALVGALLGEGVDGNRAGNLIAGKVADLLGDQQTVFLFLVLLIGVAVLLGVILAFIAVIRVALLMFLIVAAPLALLCHGLPQTQGVARLWWRCFTGVLAIQVLQALALVLAFKTLLTDAREAFPDAGDGSGLVVAGQSTVSRALDALILIGILFVLVKIPRWVARTIWQQAQPSLLKRVVKAVIVYKTMGALGSAMGKARSAATASRATRRGSAARSAPPRSHRPPQTPATSARQGAPPGGHSVKHAPTTQGPQQLALPFEVRPARPAKPSTSASSPSEAARRGRQLAMPFPVTRIPATSLPATPPPPPTGPWIRPRPPWVQDRLPGMPTRAPRPGQLRLRLDPPPRRQPRTRQPRKGSE</sequence>
<dbReference type="EMBL" id="BLAD01000055">
    <property type="protein sequence ID" value="GES02035.1"/>
    <property type="molecule type" value="Genomic_DNA"/>
</dbReference>
<protein>
    <recommendedName>
        <fullName evidence="5">TrbL/VirB6 plasmid conjugal transfer protein</fullName>
    </recommendedName>
</protein>
<evidence type="ECO:0000256" key="1">
    <source>
        <dbReference type="SAM" id="MobiDB-lite"/>
    </source>
</evidence>
<dbReference type="PANTHER" id="PTHR24216:SF65">
    <property type="entry name" value="PAXILLIN-LIKE PROTEIN 1"/>
    <property type="match status" value="1"/>
</dbReference>
<feature type="region of interest" description="Disordered" evidence="1">
    <location>
        <begin position="487"/>
        <end position="551"/>
    </location>
</feature>
<name>A0A5M3VZ01_9ACTN</name>
<keyword evidence="4" id="KW-1185">Reference proteome</keyword>
<proteinExistence type="predicted"/>
<feature type="transmembrane region" description="Helical" evidence="2">
    <location>
        <begin position="226"/>
        <end position="247"/>
    </location>
</feature>
<feature type="compositionally biased region" description="Low complexity" evidence="1">
    <location>
        <begin position="390"/>
        <end position="411"/>
    </location>
</feature>
<keyword evidence="2" id="KW-0472">Membrane</keyword>
<dbReference type="Proteomes" id="UP000334990">
    <property type="component" value="Unassembled WGS sequence"/>
</dbReference>
<evidence type="ECO:0008006" key="5">
    <source>
        <dbReference type="Google" id="ProtNLM"/>
    </source>
</evidence>
<feature type="region of interest" description="Disordered" evidence="1">
    <location>
        <begin position="43"/>
        <end position="72"/>
    </location>
</feature>
<feature type="compositionally biased region" description="Basic residues" evidence="1">
    <location>
        <begin position="539"/>
        <end position="551"/>
    </location>
</feature>
<feature type="transmembrane region" description="Helical" evidence="2">
    <location>
        <begin position="280"/>
        <end position="303"/>
    </location>
</feature>
<evidence type="ECO:0000313" key="3">
    <source>
        <dbReference type="EMBL" id="GES02035.1"/>
    </source>
</evidence>
<dbReference type="PANTHER" id="PTHR24216">
    <property type="entry name" value="PAXILLIN-RELATED"/>
    <property type="match status" value="1"/>
</dbReference>
<feature type="transmembrane region" description="Helical" evidence="2">
    <location>
        <begin position="337"/>
        <end position="355"/>
    </location>
</feature>
<feature type="transmembrane region" description="Helical" evidence="2">
    <location>
        <begin position="135"/>
        <end position="154"/>
    </location>
</feature>
<gene>
    <name evidence="3" type="ORF">Acor_41000</name>
</gene>
<evidence type="ECO:0000313" key="4">
    <source>
        <dbReference type="Proteomes" id="UP000334990"/>
    </source>
</evidence>
<feature type="compositionally biased region" description="Pro residues" evidence="1">
    <location>
        <begin position="494"/>
        <end position="510"/>
    </location>
</feature>
<keyword evidence="2" id="KW-1133">Transmembrane helix</keyword>
<feature type="region of interest" description="Disordered" evidence="1">
    <location>
        <begin position="388"/>
        <end position="442"/>
    </location>
</feature>
<feature type="compositionally biased region" description="Low complexity" evidence="1">
    <location>
        <begin position="54"/>
        <end position="68"/>
    </location>
</feature>
<dbReference type="AlphaFoldDB" id="A0A5M3VZ01"/>
<reference evidence="3 4" key="1">
    <citation type="submission" date="2019-10" db="EMBL/GenBank/DDBJ databases">
        <title>Whole genome shotgun sequence of Acrocarpospora corrugata NBRC 13972.</title>
        <authorList>
            <person name="Ichikawa N."/>
            <person name="Kimura A."/>
            <person name="Kitahashi Y."/>
            <person name="Komaki H."/>
            <person name="Oguchi A."/>
        </authorList>
    </citation>
    <scope>NUCLEOTIDE SEQUENCE [LARGE SCALE GENOMIC DNA]</scope>
    <source>
        <strain evidence="3 4">NBRC 13972</strain>
    </source>
</reference>